<accession>A0A6P2CHN4</accession>
<comment type="caution">
    <text evidence="3">The sequence shown here is derived from an EMBL/GenBank/DDBJ whole genome shotgun (WGS) entry which is preliminary data.</text>
</comment>
<protein>
    <submittedName>
        <fullName evidence="3">DUF3618 domain-containing protein</fullName>
    </submittedName>
</protein>
<dbReference type="EMBL" id="QRCM01000001">
    <property type="protein sequence ID" value="TXG91853.1"/>
    <property type="molecule type" value="Genomic_DNA"/>
</dbReference>
<dbReference type="Proteomes" id="UP000471120">
    <property type="component" value="Unassembled WGS sequence"/>
</dbReference>
<keyword evidence="2" id="KW-0812">Transmembrane</keyword>
<keyword evidence="2" id="KW-0472">Membrane</keyword>
<evidence type="ECO:0000256" key="2">
    <source>
        <dbReference type="SAM" id="Phobius"/>
    </source>
</evidence>
<evidence type="ECO:0000313" key="3">
    <source>
        <dbReference type="EMBL" id="TXG91853.1"/>
    </source>
</evidence>
<evidence type="ECO:0000313" key="4">
    <source>
        <dbReference type="Proteomes" id="UP000471120"/>
    </source>
</evidence>
<sequence>MTHRDDTPSNGDASTGKGERSSEADAPPVTEQREELAETVEALTRKLDVPSRVNAAAGERAQAAATAVRDNRQIVVGAAAGVLALVVLLIVRRRRREDDDR</sequence>
<name>A0A6P2CHN4_9NOCA</name>
<reference evidence="3 4" key="1">
    <citation type="submission" date="2018-07" db="EMBL/GenBank/DDBJ databases">
        <title>Genome sequence of Rhodococcus rhodnii ATCC 35071 from Rhodnius prolixus.</title>
        <authorList>
            <person name="Patel V."/>
            <person name="Vogel K.J."/>
        </authorList>
    </citation>
    <scope>NUCLEOTIDE SEQUENCE [LARGE SCALE GENOMIC DNA]</scope>
    <source>
        <strain evidence="3 4">ATCC 35071</strain>
    </source>
</reference>
<dbReference type="RefSeq" id="WP_010839127.1">
    <property type="nucleotide sequence ID" value="NZ_QRCM01000001.1"/>
</dbReference>
<evidence type="ECO:0000256" key="1">
    <source>
        <dbReference type="SAM" id="MobiDB-lite"/>
    </source>
</evidence>
<feature type="transmembrane region" description="Helical" evidence="2">
    <location>
        <begin position="74"/>
        <end position="91"/>
    </location>
</feature>
<gene>
    <name evidence="3" type="ORF">DW322_18785</name>
</gene>
<proteinExistence type="predicted"/>
<feature type="region of interest" description="Disordered" evidence="1">
    <location>
        <begin position="1"/>
        <end position="36"/>
    </location>
</feature>
<organism evidence="3 4">
    <name type="scientific">Rhodococcus rhodnii</name>
    <dbReference type="NCBI Taxonomy" id="38312"/>
    <lineage>
        <taxon>Bacteria</taxon>
        <taxon>Bacillati</taxon>
        <taxon>Actinomycetota</taxon>
        <taxon>Actinomycetes</taxon>
        <taxon>Mycobacteriales</taxon>
        <taxon>Nocardiaceae</taxon>
        <taxon>Rhodococcus</taxon>
    </lineage>
</organism>
<dbReference type="AlphaFoldDB" id="A0A6P2CHN4"/>
<keyword evidence="2" id="KW-1133">Transmembrane helix</keyword>